<dbReference type="PANTHER" id="PTHR36401:SF1">
    <property type="entry name" value="NADH DEHYDROGENASE [UBIQUINONE] 1 BETA SUBCOMPLEX SUBUNIT 8, MITOCHONDRIAL"/>
    <property type="match status" value="1"/>
</dbReference>
<dbReference type="PANTHER" id="PTHR36401">
    <property type="entry name" value="NADH DEHYDROGENASE [UBIQUINONE] 1 BETA SUBCOMPLEX SUBUNIT 8, MITOCHONDRIAL"/>
    <property type="match status" value="1"/>
</dbReference>
<proteinExistence type="predicted"/>
<organism evidence="1">
    <name type="scientific">Auxenochlorella protothecoides</name>
    <name type="common">Green microalga</name>
    <name type="synonym">Chlorella protothecoides</name>
    <dbReference type="NCBI Taxonomy" id="3075"/>
    <lineage>
        <taxon>Eukaryota</taxon>
        <taxon>Viridiplantae</taxon>
        <taxon>Chlorophyta</taxon>
        <taxon>core chlorophytes</taxon>
        <taxon>Trebouxiophyceae</taxon>
        <taxon>Chlorellales</taxon>
        <taxon>Chlorellaceae</taxon>
        <taxon>Auxenochlorella</taxon>
    </lineage>
</organism>
<dbReference type="AlphaFoldDB" id="A0A1D2AD34"/>
<sequence>MSKGLSVLARSAGQARQLMARRGGGGGPLSRAAVPTQPLAEQDELIWQDGTGNPETALDSYDLVTPGQALGWLAAGMGVFAAVGAALSLDPPEKRVPWARKDVLVPPEIEKTFSR</sequence>
<dbReference type="EMBL" id="GDKF01001564">
    <property type="protein sequence ID" value="JAT77058.1"/>
    <property type="molecule type" value="Transcribed_RNA"/>
</dbReference>
<reference evidence="1" key="1">
    <citation type="submission" date="2015-08" db="EMBL/GenBank/DDBJ databases">
        <authorList>
            <person name="Babu N.S."/>
            <person name="Beckwith C.J."/>
            <person name="Beseler K.G."/>
            <person name="Brison A."/>
            <person name="Carone J.V."/>
            <person name="Caskin T.P."/>
            <person name="Diamond M."/>
            <person name="Durham M.E."/>
            <person name="Foxe J.M."/>
            <person name="Go M."/>
            <person name="Henderson B.A."/>
            <person name="Jones I.B."/>
            <person name="McGettigan J.A."/>
            <person name="Micheletti S.J."/>
            <person name="Nasrallah M.E."/>
            <person name="Ortiz D."/>
            <person name="Piller C.R."/>
            <person name="Privatt S.R."/>
            <person name="Schneider S.L."/>
            <person name="Sharp S."/>
            <person name="Smith T.C."/>
            <person name="Stanton J.D."/>
            <person name="Ullery H.E."/>
            <person name="Wilson R.J."/>
            <person name="Serrano M.G."/>
            <person name="Buck G."/>
            <person name="Lee V."/>
            <person name="Wang Y."/>
            <person name="Carvalho R."/>
            <person name="Voegtly L."/>
            <person name="Shi R."/>
            <person name="Duckworth R."/>
            <person name="Johnson A."/>
            <person name="Loviza R."/>
            <person name="Walstead R."/>
            <person name="Shah Z."/>
            <person name="Kiflezghi M."/>
            <person name="Wade K."/>
            <person name="Ball S.L."/>
            <person name="Bradley K.W."/>
            <person name="Asai D.J."/>
            <person name="Bowman C.A."/>
            <person name="Russell D.A."/>
            <person name="Pope W.H."/>
            <person name="Jacobs-Sera D."/>
            <person name="Hendrix R.W."/>
            <person name="Hatfull G.F."/>
        </authorList>
    </citation>
    <scope>NUCLEOTIDE SEQUENCE</scope>
</reference>
<name>A0A1D2AD34_AUXPR</name>
<evidence type="ECO:0000313" key="1">
    <source>
        <dbReference type="EMBL" id="JAT77058.1"/>
    </source>
</evidence>
<accession>A0A1D2AD34</accession>
<gene>
    <name evidence="1" type="ORF">g.12458</name>
</gene>
<protein>
    <submittedName>
        <fullName evidence="1">Uncharacterized protein</fullName>
    </submittedName>
</protein>
<dbReference type="InterPro" id="IPR038863">
    <property type="entry name" value="Put_Complex_I_su8"/>
</dbReference>